<feature type="domain" description="CLASP N-terminal" evidence="2">
    <location>
        <begin position="523"/>
        <end position="685"/>
    </location>
</feature>
<dbReference type="AlphaFoldDB" id="A0A182XWR9"/>
<dbReference type="VEuPathDB" id="VectorBase:ASTE000872"/>
<dbReference type="PANTHER" id="PTHR21567">
    <property type="entry name" value="CLASP"/>
    <property type="match status" value="1"/>
</dbReference>
<reference evidence="4" key="1">
    <citation type="journal article" date="2014" name="Genome Biol.">
        <title>Genome analysis of a major urban malaria vector mosquito, Anopheles stephensi.</title>
        <authorList>
            <person name="Jiang X."/>
            <person name="Peery A."/>
            <person name="Hall A.B."/>
            <person name="Sharma A."/>
            <person name="Chen X.G."/>
            <person name="Waterhouse R.M."/>
            <person name="Komissarov A."/>
            <person name="Riehle M.M."/>
            <person name="Shouche Y."/>
            <person name="Sharakhova M.V."/>
            <person name="Lawson D."/>
            <person name="Pakpour N."/>
            <person name="Arensburger P."/>
            <person name="Davidson V.L."/>
            <person name="Eiglmeier K."/>
            <person name="Emrich S."/>
            <person name="George P."/>
            <person name="Kennedy R.C."/>
            <person name="Mane S.P."/>
            <person name="Maslen G."/>
            <person name="Oringanje C."/>
            <person name="Qi Y."/>
            <person name="Settlage R."/>
            <person name="Tojo M."/>
            <person name="Tubio J.M."/>
            <person name="Unger M.F."/>
            <person name="Wang B."/>
            <person name="Vernick K.D."/>
            <person name="Ribeiro J.M."/>
            <person name="James A.A."/>
            <person name="Michel K."/>
            <person name="Riehle M.A."/>
            <person name="Luckhart S."/>
            <person name="Sharakhov I.V."/>
            <person name="Tu Z."/>
        </authorList>
    </citation>
    <scope>NUCLEOTIDE SEQUENCE [LARGE SCALE GENOMIC DNA]</scope>
    <source>
        <strain evidence="4">Indian</strain>
    </source>
</reference>
<feature type="compositionally biased region" description="Low complexity" evidence="1">
    <location>
        <begin position="268"/>
        <end position="279"/>
    </location>
</feature>
<organism evidence="3 4">
    <name type="scientific">Anopheles stephensi</name>
    <name type="common">Indo-Pakistan malaria mosquito</name>
    <dbReference type="NCBI Taxonomy" id="30069"/>
    <lineage>
        <taxon>Eukaryota</taxon>
        <taxon>Metazoa</taxon>
        <taxon>Ecdysozoa</taxon>
        <taxon>Arthropoda</taxon>
        <taxon>Hexapoda</taxon>
        <taxon>Insecta</taxon>
        <taxon>Pterygota</taxon>
        <taxon>Neoptera</taxon>
        <taxon>Endopterygota</taxon>
        <taxon>Diptera</taxon>
        <taxon>Nematocera</taxon>
        <taxon>Culicoidea</taxon>
        <taxon>Culicidae</taxon>
        <taxon>Anophelinae</taxon>
        <taxon>Anopheles</taxon>
    </lineage>
</organism>
<dbReference type="InterPro" id="IPR016024">
    <property type="entry name" value="ARM-type_fold"/>
</dbReference>
<proteinExistence type="predicted"/>
<feature type="compositionally biased region" description="Acidic residues" evidence="1">
    <location>
        <begin position="413"/>
        <end position="436"/>
    </location>
</feature>
<dbReference type="OMA" id="THIPIPH"/>
<sequence>MPDNGFTQILTSGCLHYSDADATLHDVRRRSQHQSHQLHAEPSVCEDAKEFPQYETSAGGDVRRMLADRGGGSKRYETLSTLTSGDRDWEADQYGEEHYDRDTRWHTRHQPSFKYDSYEATGYGQGRNPSMLPSVKLKVAHQEPISIRPRNKNPQIVNVCQTFRFPDNFITQNNATRMVQHQDRLTQQQFAPVPAVRRAPLLSPYHSASRSRAGGFFSVYRRHRNMHSQTSRTLIELVEAEQKVQQQQQTLRPTAGPRTTTNYRVPEESVLASSDSESSTIGDPTDGRSRMAATDRKAKVLSMAREQLRAGNVGRAPHQVPYFDRTKRNRSCTKLVDGGATMGGHYGRSTKQPAAVGTVGKSSRYVVAKTKVDHRRTTTHAQDAHDSPFVDDPFVSGPVGRVTRKQLHLAEESHDDEEGLDEEEDESDDGSIDEQLDGERRDECNATTLLSLEGESAEDQDEEPIGDTFGRRRGHAPDVMCVGAGSKEGSVSIAGIVDKLQDNVWEVCLEGIWDLMDTAGRIDWKAQEKYITVINRKLIEFLKSPRTALCRSACQVSGELFCQAKSTKRPEFDEMVDILLCKTADPNRFIQKDANVALDKLVTYIPTPHTVRAISNRGTIHRNPLVRTATARLLVCICVVSGLDAILGTTANTRTRKTILSMLAKFLTDKNMETRKFGERLYRMLRKHKFFDEYFYKDMDNNLRTNLKRVLKGV</sequence>
<dbReference type="GO" id="GO:0072686">
    <property type="term" value="C:mitotic spindle"/>
    <property type="evidence" value="ECO:0007669"/>
    <property type="project" value="TreeGrafter"/>
</dbReference>
<dbReference type="GO" id="GO:0005815">
    <property type="term" value="C:microtubule organizing center"/>
    <property type="evidence" value="ECO:0007669"/>
    <property type="project" value="TreeGrafter"/>
</dbReference>
<dbReference type="GO" id="GO:0005881">
    <property type="term" value="C:cytoplasmic microtubule"/>
    <property type="evidence" value="ECO:0007669"/>
    <property type="project" value="TreeGrafter"/>
</dbReference>
<feature type="region of interest" description="Disordered" evidence="1">
    <location>
        <begin position="28"/>
        <end position="49"/>
    </location>
</feature>
<feature type="compositionally biased region" description="Acidic residues" evidence="1">
    <location>
        <begin position="455"/>
        <end position="465"/>
    </location>
</feature>
<evidence type="ECO:0000259" key="2">
    <source>
        <dbReference type="Pfam" id="PF12348"/>
    </source>
</evidence>
<dbReference type="InterPro" id="IPR011989">
    <property type="entry name" value="ARM-like"/>
</dbReference>
<protein>
    <submittedName>
        <fullName evidence="3">CLASP_N domain-containing protein</fullName>
    </submittedName>
</protein>
<feature type="region of interest" description="Disordered" evidence="1">
    <location>
        <begin position="371"/>
        <end position="397"/>
    </location>
</feature>
<name>A0A182XWR9_ANOST</name>
<dbReference type="SUPFAM" id="SSF48371">
    <property type="entry name" value="ARM repeat"/>
    <property type="match status" value="1"/>
</dbReference>
<dbReference type="GO" id="GO:0045180">
    <property type="term" value="C:basal cortex"/>
    <property type="evidence" value="ECO:0007669"/>
    <property type="project" value="TreeGrafter"/>
</dbReference>
<dbReference type="VEuPathDB" id="VectorBase:ASTEI00655"/>
<evidence type="ECO:0000313" key="4">
    <source>
        <dbReference type="Proteomes" id="UP000076408"/>
    </source>
</evidence>
<dbReference type="Gene3D" id="1.25.10.10">
    <property type="entry name" value="Leucine-rich Repeat Variant"/>
    <property type="match status" value="1"/>
</dbReference>
<dbReference type="GO" id="GO:0005876">
    <property type="term" value="C:spindle microtubule"/>
    <property type="evidence" value="ECO:0007669"/>
    <property type="project" value="TreeGrafter"/>
</dbReference>
<evidence type="ECO:0000256" key="1">
    <source>
        <dbReference type="SAM" id="MobiDB-lite"/>
    </source>
</evidence>
<dbReference type="GO" id="GO:0040001">
    <property type="term" value="P:establishment of mitotic spindle localization"/>
    <property type="evidence" value="ECO:0007669"/>
    <property type="project" value="TreeGrafter"/>
</dbReference>
<dbReference type="GO" id="GO:0008017">
    <property type="term" value="F:microtubule binding"/>
    <property type="evidence" value="ECO:0007669"/>
    <property type="project" value="TreeGrafter"/>
</dbReference>
<reference evidence="3" key="2">
    <citation type="submission" date="2020-05" db="UniProtKB">
        <authorList>
            <consortium name="EnsemblMetazoa"/>
        </authorList>
    </citation>
    <scope>IDENTIFICATION</scope>
    <source>
        <strain evidence="3">Indian</strain>
    </source>
</reference>
<keyword evidence="4" id="KW-1185">Reference proteome</keyword>
<accession>A0A182XWR9</accession>
<dbReference type="Pfam" id="PF12348">
    <property type="entry name" value="CLASP_N"/>
    <property type="match status" value="1"/>
</dbReference>
<feature type="region of interest" description="Disordered" evidence="1">
    <location>
        <begin position="409"/>
        <end position="472"/>
    </location>
</feature>
<feature type="region of interest" description="Disordered" evidence="1">
    <location>
        <begin position="245"/>
        <end position="291"/>
    </location>
</feature>
<dbReference type="VEuPathDB" id="VectorBase:ASTEI20_034622"/>
<dbReference type="EnsemblMetazoa" id="ASTEI00655-RA">
    <property type="protein sequence ID" value="ASTEI00655-PA"/>
    <property type="gene ID" value="ASTEI00655"/>
</dbReference>
<dbReference type="GO" id="GO:0090307">
    <property type="term" value="P:mitotic spindle assembly"/>
    <property type="evidence" value="ECO:0007669"/>
    <property type="project" value="TreeGrafter"/>
</dbReference>
<dbReference type="Proteomes" id="UP000076408">
    <property type="component" value="Unassembled WGS sequence"/>
</dbReference>
<evidence type="ECO:0000313" key="3">
    <source>
        <dbReference type="EnsemblMetazoa" id="ASTEI00655-PA"/>
    </source>
</evidence>
<dbReference type="GO" id="GO:0000776">
    <property type="term" value="C:kinetochore"/>
    <property type="evidence" value="ECO:0007669"/>
    <property type="project" value="TreeGrafter"/>
</dbReference>
<dbReference type="PANTHER" id="PTHR21567:SF88">
    <property type="entry name" value="TOG DOMAIN-CONTAINING PROTEIN"/>
    <property type="match status" value="1"/>
</dbReference>
<dbReference type="InterPro" id="IPR024395">
    <property type="entry name" value="CLASP_N_dom"/>
</dbReference>